<feature type="region of interest" description="Disordered" evidence="1">
    <location>
        <begin position="402"/>
        <end position="421"/>
    </location>
</feature>
<dbReference type="EMBL" id="JAHCVI010000003">
    <property type="protein sequence ID" value="KAG7288028.1"/>
    <property type="molecule type" value="Genomic_DNA"/>
</dbReference>
<sequence length="472" mass="53517">MSHPSPAPHRKRKRASSSAVINPLSHPPDTLKQFTLAGYPADEPLPSKAYPGFPHRPPRPRGHRKPRGSALPHDDTDNDDTSDLDHHRQHLSSSGVETAASDADIDTAFETDPDPDSGWKTTDADTDADIPSTTRKRKGNKSKTNTKDPAPDRRAHAYHARVGWLVAVVKRCLAEGDVATARRAFGLLARARVYGRKVDLRWERYWELGAECLLRERDAGRRSSTTLEEEEERLGRLKAYYEYLIQQYPFSKQHAASSANSVLDFQVALFSAEMEAAHASHRRKLERLQRGDGDDDDAMDVDEPMDYDLDGLREHDDDDDEDGGEGRLLPERDEHLRGLSRREVRLREKENELRLATLKRMLDVAERMDTVMETVPFSRDHELLRLRAMVALFVGDLYMPPAPRSKTEEREGKRSKAGQRVKAREFLRRIKDGGGELKEHDEQLLESLATDDEEDEEDEGPSVLPMFSSMGF</sequence>
<feature type="region of interest" description="Disordered" evidence="1">
    <location>
        <begin position="281"/>
        <end position="334"/>
    </location>
</feature>
<dbReference type="AlphaFoldDB" id="A0AAD4EUU5"/>
<proteinExistence type="predicted"/>
<reference evidence="2" key="1">
    <citation type="submission" date="2023-02" db="EMBL/GenBank/DDBJ databases">
        <authorList>
            <person name="Palmer J.M."/>
        </authorList>
    </citation>
    <scope>NUCLEOTIDE SEQUENCE</scope>
    <source>
        <strain evidence="2">FW57</strain>
    </source>
</reference>
<feature type="region of interest" description="Disordered" evidence="1">
    <location>
        <begin position="432"/>
        <end position="472"/>
    </location>
</feature>
<keyword evidence="3" id="KW-1185">Reference proteome</keyword>
<feature type="compositionally biased region" description="Acidic residues" evidence="1">
    <location>
        <begin position="293"/>
        <end position="309"/>
    </location>
</feature>
<dbReference type="InterPro" id="IPR053029">
    <property type="entry name" value="RNA_pol_I-specific_init_factor"/>
</dbReference>
<organism evidence="2 3">
    <name type="scientific">Staphylotrichum longicolle</name>
    <dbReference type="NCBI Taxonomy" id="669026"/>
    <lineage>
        <taxon>Eukaryota</taxon>
        <taxon>Fungi</taxon>
        <taxon>Dikarya</taxon>
        <taxon>Ascomycota</taxon>
        <taxon>Pezizomycotina</taxon>
        <taxon>Sordariomycetes</taxon>
        <taxon>Sordariomycetidae</taxon>
        <taxon>Sordariales</taxon>
        <taxon>Chaetomiaceae</taxon>
        <taxon>Staphylotrichum</taxon>
    </lineage>
</organism>
<dbReference type="GO" id="GO:0001164">
    <property type="term" value="F:RNA polymerase I core promoter sequence-specific DNA binding"/>
    <property type="evidence" value="ECO:0007669"/>
    <property type="project" value="TreeGrafter"/>
</dbReference>
<dbReference type="GO" id="GO:0042790">
    <property type="term" value="P:nucleolar large rRNA transcription by RNA polymerase I"/>
    <property type="evidence" value="ECO:0007669"/>
    <property type="project" value="TreeGrafter"/>
</dbReference>
<evidence type="ECO:0000256" key="1">
    <source>
        <dbReference type="SAM" id="MobiDB-lite"/>
    </source>
</evidence>
<evidence type="ECO:0000313" key="3">
    <source>
        <dbReference type="Proteomes" id="UP001197093"/>
    </source>
</evidence>
<feature type="compositionally biased region" description="Basic and acidic residues" evidence="1">
    <location>
        <begin position="405"/>
        <end position="414"/>
    </location>
</feature>
<protein>
    <submittedName>
        <fullName evidence="2">Uncharacterized protein</fullName>
    </submittedName>
</protein>
<dbReference type="PANTHER" id="PTHR28244">
    <property type="entry name" value="RNA POLYMERASE I-SPECIFIC TRANSCRIPTION INITIATION FACTOR RRN11"/>
    <property type="match status" value="1"/>
</dbReference>
<evidence type="ECO:0000313" key="2">
    <source>
        <dbReference type="EMBL" id="KAG7288028.1"/>
    </source>
</evidence>
<feature type="compositionally biased region" description="Acidic residues" evidence="1">
    <location>
        <begin position="449"/>
        <end position="460"/>
    </location>
</feature>
<feature type="compositionally biased region" description="Basic and acidic residues" evidence="1">
    <location>
        <begin position="432"/>
        <end position="443"/>
    </location>
</feature>
<accession>A0AAD4EUU5</accession>
<dbReference type="GO" id="GO:0070860">
    <property type="term" value="C:RNA polymerase I core factor complex"/>
    <property type="evidence" value="ECO:0007669"/>
    <property type="project" value="TreeGrafter"/>
</dbReference>
<comment type="caution">
    <text evidence="2">The sequence shown here is derived from an EMBL/GenBank/DDBJ whole genome shotgun (WGS) entry which is preliminary data.</text>
</comment>
<feature type="compositionally biased region" description="Acidic residues" evidence="1">
    <location>
        <begin position="103"/>
        <end position="115"/>
    </location>
</feature>
<gene>
    <name evidence="2" type="ORF">NEMBOFW57_007548</name>
</gene>
<feature type="compositionally biased region" description="Basic and acidic residues" evidence="1">
    <location>
        <begin position="145"/>
        <end position="155"/>
    </location>
</feature>
<name>A0AAD4EUU5_9PEZI</name>
<dbReference type="GO" id="GO:0017025">
    <property type="term" value="F:TBP-class protein binding"/>
    <property type="evidence" value="ECO:0007669"/>
    <property type="project" value="TreeGrafter"/>
</dbReference>
<feature type="region of interest" description="Disordered" evidence="1">
    <location>
        <begin position="1"/>
        <end position="155"/>
    </location>
</feature>
<feature type="compositionally biased region" description="Basic and acidic residues" evidence="1">
    <location>
        <begin position="324"/>
        <end position="334"/>
    </location>
</feature>
<feature type="compositionally biased region" description="Basic residues" evidence="1">
    <location>
        <begin position="56"/>
        <end position="67"/>
    </location>
</feature>
<dbReference type="PANTHER" id="PTHR28244:SF1">
    <property type="entry name" value="RNA POLYMERASE I-SPECIFIC TRANSCRIPTION INITIATION FACTOR RRN11"/>
    <property type="match status" value="1"/>
</dbReference>
<dbReference type="Proteomes" id="UP001197093">
    <property type="component" value="Unassembled WGS sequence"/>
</dbReference>